<dbReference type="Pfam" id="PF09950">
    <property type="entry name" value="Major_capside"/>
    <property type="match status" value="1"/>
</dbReference>
<dbReference type="SUPFAM" id="SSF56563">
    <property type="entry name" value="Major capsid protein gp5"/>
    <property type="match status" value="1"/>
</dbReference>
<dbReference type="OrthoDB" id="9811942at2"/>
<keyword evidence="2" id="KW-1185">Reference proteome</keyword>
<comment type="caution">
    <text evidence="1">The sequence shown here is derived from an EMBL/GenBank/DDBJ whole genome shotgun (WGS) entry which is preliminary data.</text>
</comment>
<accession>A0A420WUN9</accession>
<evidence type="ECO:0000313" key="2">
    <source>
        <dbReference type="Proteomes" id="UP000281975"/>
    </source>
</evidence>
<dbReference type="RefSeq" id="WP_121173476.1">
    <property type="nucleotide sequence ID" value="NZ_RBIN01000007.1"/>
</dbReference>
<dbReference type="Proteomes" id="UP000281975">
    <property type="component" value="Unassembled WGS sequence"/>
</dbReference>
<name>A0A420WUN9_9GAMM</name>
<evidence type="ECO:0000313" key="1">
    <source>
        <dbReference type="EMBL" id="RKQ97144.1"/>
    </source>
</evidence>
<proteinExistence type="predicted"/>
<evidence type="ECO:0008006" key="3">
    <source>
        <dbReference type="Google" id="ProtNLM"/>
    </source>
</evidence>
<dbReference type="EMBL" id="RBIN01000007">
    <property type="protein sequence ID" value="RKQ97144.1"/>
    <property type="molecule type" value="Genomic_DNA"/>
</dbReference>
<dbReference type="InterPro" id="IPR020049">
    <property type="entry name" value="Major_capsid-like"/>
</dbReference>
<dbReference type="PIRSF" id="PIRSF029202">
    <property type="entry name" value="UCP029202"/>
    <property type="match status" value="1"/>
</dbReference>
<sequence length="321" mass="35750">MAEHMNYDAAELETLASAGDRIGLLRQDDGIYLARQLDYVKDRVYEQLTPNLTGLQLVPVSTEVPETAESYTYRTFSYVGMAKFISNYAEDLPRADVQGEEQTLKLKSLGDAYGYSFDELRTANALGTNLPERKGRAARRAIDQLINRVALVGDSAHGFYGITNHPNIGETAVNGNWTDSATTGQEILDDLLSMYDAVLIQSYDNHIPTTFAMAPTRRSALMRKNINEGGNWESVMARFQSLYPNVSFIASRELEPSEKNGNQSTAIMYERDQDNMSIEIPRPFEQLPAEKRNLEMVIDCIAKIGGVALYRPLSITKAVGV</sequence>
<dbReference type="AlphaFoldDB" id="A0A420WUN9"/>
<organism evidence="1 2">
    <name type="scientific">Kushneria sinocarnis</name>
    <dbReference type="NCBI Taxonomy" id="595502"/>
    <lineage>
        <taxon>Bacteria</taxon>
        <taxon>Pseudomonadati</taxon>
        <taxon>Pseudomonadota</taxon>
        <taxon>Gammaproteobacteria</taxon>
        <taxon>Oceanospirillales</taxon>
        <taxon>Halomonadaceae</taxon>
        <taxon>Kushneria</taxon>
    </lineage>
</organism>
<protein>
    <recommendedName>
        <fullName evidence="3">DUF2184 domain-containing protein</fullName>
    </recommendedName>
</protein>
<dbReference type="Gene3D" id="3.30.2400.30">
    <property type="match status" value="1"/>
</dbReference>
<reference evidence="1 2" key="1">
    <citation type="submission" date="2018-10" db="EMBL/GenBank/DDBJ databases">
        <title>Genomic Encyclopedia of Type Strains, Phase IV (KMG-IV): sequencing the most valuable type-strain genomes for metagenomic binning, comparative biology and taxonomic classification.</title>
        <authorList>
            <person name="Goeker M."/>
        </authorList>
    </citation>
    <scope>NUCLEOTIDE SEQUENCE [LARGE SCALE GENOMIC DNA]</scope>
    <source>
        <strain evidence="1 2">DSM 23229</strain>
    </source>
</reference>
<gene>
    <name evidence="1" type="ORF">C7446_2564</name>
</gene>